<organism evidence="10 11">
    <name type="scientific">Alkalibacillus filiformis</name>
    <dbReference type="NCBI Taxonomy" id="200990"/>
    <lineage>
        <taxon>Bacteria</taxon>
        <taxon>Bacillati</taxon>
        <taxon>Bacillota</taxon>
        <taxon>Bacilli</taxon>
        <taxon>Bacillales</taxon>
        <taxon>Bacillaceae</taxon>
        <taxon>Alkalibacillus</taxon>
    </lineage>
</organism>
<protein>
    <recommendedName>
        <fullName evidence="12">RsgI N-terminal anti-sigma domain-containing protein</fullName>
    </recommendedName>
</protein>
<evidence type="ECO:0000256" key="2">
    <source>
        <dbReference type="ARBA" id="ARBA00022475"/>
    </source>
</evidence>
<keyword evidence="11" id="KW-1185">Reference proteome</keyword>
<gene>
    <name evidence="10" type="ORF">J2R98_001935</name>
</gene>
<accession>A0ABU0DUG3</accession>
<feature type="domain" description="Anti-sigma factor RsgI-like middle" evidence="9">
    <location>
        <begin position="84"/>
        <end position="209"/>
    </location>
</feature>
<keyword evidence="4 7" id="KW-1133">Transmembrane helix</keyword>
<dbReference type="Proteomes" id="UP001236723">
    <property type="component" value="Unassembled WGS sequence"/>
</dbReference>
<comment type="caution">
    <text evidence="10">The sequence shown here is derived from an EMBL/GenBank/DDBJ whole genome shotgun (WGS) entry which is preliminary data.</text>
</comment>
<evidence type="ECO:0000256" key="1">
    <source>
        <dbReference type="ARBA" id="ARBA00004162"/>
    </source>
</evidence>
<evidence type="ECO:0000259" key="8">
    <source>
        <dbReference type="Pfam" id="PF12791"/>
    </source>
</evidence>
<evidence type="ECO:0000313" key="11">
    <source>
        <dbReference type="Proteomes" id="UP001236723"/>
    </source>
</evidence>
<reference evidence="10 11" key="1">
    <citation type="submission" date="2023-07" db="EMBL/GenBank/DDBJ databases">
        <title>Genomic Encyclopedia of Type Strains, Phase IV (KMG-IV): sequencing the most valuable type-strain genomes for metagenomic binning, comparative biology and taxonomic classification.</title>
        <authorList>
            <person name="Goeker M."/>
        </authorList>
    </citation>
    <scope>NUCLEOTIDE SEQUENCE [LARGE SCALE GENOMIC DNA]</scope>
    <source>
        <strain evidence="10 11">DSM 15448</strain>
    </source>
</reference>
<evidence type="ECO:0000256" key="3">
    <source>
        <dbReference type="ARBA" id="ARBA00022692"/>
    </source>
</evidence>
<dbReference type="EMBL" id="JAUSUP010000005">
    <property type="protein sequence ID" value="MDQ0352101.1"/>
    <property type="molecule type" value="Genomic_DNA"/>
</dbReference>
<name>A0ABU0DUG3_9BACI</name>
<feature type="compositionally biased region" description="Basic and acidic residues" evidence="6">
    <location>
        <begin position="341"/>
        <end position="396"/>
    </location>
</feature>
<evidence type="ECO:0000256" key="5">
    <source>
        <dbReference type="ARBA" id="ARBA00023136"/>
    </source>
</evidence>
<feature type="domain" description="RsgI N-terminal anti-sigma" evidence="8">
    <location>
        <begin position="2"/>
        <end position="41"/>
    </location>
</feature>
<comment type="subcellular location">
    <subcellularLocation>
        <location evidence="1">Cell membrane</location>
        <topology evidence="1">Single-pass membrane protein</topology>
    </subcellularLocation>
</comment>
<sequence length="396" mass="44846">MKKEIVGTVVKVTDDEIVLMTKEGTFKNVVRPDNEFPLIGQSYVAYSTKSSVSWMKYVSVAVILMFSIMLYSIFSSEHQDPAYLVAIDVNPSIELELNEDFEVIRMIGNNDEGETIIENLSLNRSFSEAVMTIHEELEQKGYIEEGTPFTMVTSAVSLSTEHEANLEQIERDLEEASENKQVNIDYMHGSEEDLSESSEKNISLNKYLLGKRLAEESKVNDASEVIGESVSQLLDKLKQDESNPNPNEVQSNNKKSSQVEELPNQENKQENVEKPDPEQQQDNKPEHENRDNRSSTNQATENKEEDKPSNDQNEEKSESGNAEKSKAEDRGSNVSENETQDDSHNRKNENENDKETDDKERQESSDHGEEGSNKNHEEKSNEDAGNNKDQSSDKRP</sequence>
<evidence type="ECO:0000313" key="10">
    <source>
        <dbReference type="EMBL" id="MDQ0352101.1"/>
    </source>
</evidence>
<feature type="region of interest" description="Disordered" evidence="6">
    <location>
        <begin position="238"/>
        <end position="396"/>
    </location>
</feature>
<feature type="transmembrane region" description="Helical" evidence="7">
    <location>
        <begin position="57"/>
        <end position="74"/>
    </location>
</feature>
<keyword evidence="2" id="KW-1003">Cell membrane</keyword>
<feature type="compositionally biased region" description="Basic and acidic residues" evidence="6">
    <location>
        <begin position="301"/>
        <end position="331"/>
    </location>
</feature>
<evidence type="ECO:0000256" key="6">
    <source>
        <dbReference type="SAM" id="MobiDB-lite"/>
    </source>
</evidence>
<feature type="compositionally biased region" description="Polar residues" evidence="6">
    <location>
        <begin position="242"/>
        <end position="256"/>
    </location>
</feature>
<dbReference type="RefSeq" id="WP_307068372.1">
    <property type="nucleotide sequence ID" value="NZ_JAUSUP010000005.1"/>
</dbReference>
<evidence type="ECO:0000256" key="7">
    <source>
        <dbReference type="SAM" id="Phobius"/>
    </source>
</evidence>
<keyword evidence="3 7" id="KW-0812">Transmembrane</keyword>
<dbReference type="Pfam" id="PF23750">
    <property type="entry name" value="RsgI_M"/>
    <property type="match status" value="1"/>
</dbReference>
<keyword evidence="5 7" id="KW-0472">Membrane</keyword>
<evidence type="ECO:0008006" key="12">
    <source>
        <dbReference type="Google" id="ProtNLM"/>
    </source>
</evidence>
<dbReference type="InterPro" id="IPR024449">
    <property type="entry name" value="Anti-sigma_RsgI_N"/>
</dbReference>
<evidence type="ECO:0000259" key="9">
    <source>
        <dbReference type="Pfam" id="PF23750"/>
    </source>
</evidence>
<evidence type="ECO:0000256" key="4">
    <source>
        <dbReference type="ARBA" id="ARBA00022989"/>
    </source>
</evidence>
<feature type="compositionally biased region" description="Basic and acidic residues" evidence="6">
    <location>
        <begin position="267"/>
        <end position="293"/>
    </location>
</feature>
<proteinExistence type="predicted"/>
<dbReference type="InterPro" id="IPR055431">
    <property type="entry name" value="RsgI_M"/>
</dbReference>
<dbReference type="Pfam" id="PF12791">
    <property type="entry name" value="RsgI_N"/>
    <property type="match status" value="1"/>
</dbReference>